<accession>S2WIV3</accession>
<proteinExistence type="predicted"/>
<reference evidence="1 2" key="1">
    <citation type="submission" date="2013-04" db="EMBL/GenBank/DDBJ databases">
        <title>The Genome Sequence of Propionimicrobium lymphophilum ACS-093-V-SCH5.</title>
        <authorList>
            <consortium name="The Broad Institute Genomics Platform"/>
            <person name="Earl A."/>
            <person name="Ward D."/>
            <person name="Feldgarden M."/>
            <person name="Gevers D."/>
            <person name="Saerens B."/>
            <person name="Vaneechoutte M."/>
            <person name="Walker B."/>
            <person name="Young S."/>
            <person name="Zeng Q."/>
            <person name="Gargeya S."/>
            <person name="Fitzgerald M."/>
            <person name="Haas B."/>
            <person name="Abouelleil A."/>
            <person name="Allen A.W."/>
            <person name="Alvarado L."/>
            <person name="Arachchi H.M."/>
            <person name="Berlin A.M."/>
            <person name="Chapman S.B."/>
            <person name="Gainer-Dewar J."/>
            <person name="Goldberg J."/>
            <person name="Griggs A."/>
            <person name="Gujja S."/>
            <person name="Hansen M."/>
            <person name="Howarth C."/>
            <person name="Imamovic A."/>
            <person name="Ireland A."/>
            <person name="Larimer J."/>
            <person name="McCowan C."/>
            <person name="Murphy C."/>
            <person name="Pearson M."/>
            <person name="Poon T.W."/>
            <person name="Priest M."/>
            <person name="Roberts A."/>
            <person name="Saif S."/>
            <person name="Shea T."/>
            <person name="Sisk P."/>
            <person name="Sykes S."/>
            <person name="Wortman J."/>
            <person name="Nusbaum C."/>
            <person name="Birren B."/>
        </authorList>
    </citation>
    <scope>NUCLEOTIDE SEQUENCE [LARGE SCALE GENOMIC DNA]</scope>
    <source>
        <strain evidence="1 2">ACS-093-V-SCH5</strain>
    </source>
</reference>
<dbReference type="Proteomes" id="UP000014417">
    <property type="component" value="Unassembled WGS sequence"/>
</dbReference>
<organism evidence="1 2">
    <name type="scientific">Propionimicrobium lymphophilum ACS-093-V-SCH5</name>
    <dbReference type="NCBI Taxonomy" id="883161"/>
    <lineage>
        <taxon>Bacteria</taxon>
        <taxon>Bacillati</taxon>
        <taxon>Actinomycetota</taxon>
        <taxon>Actinomycetes</taxon>
        <taxon>Propionibacteriales</taxon>
        <taxon>Propionibacteriaceae</taxon>
        <taxon>Propionimicrobium</taxon>
    </lineage>
</organism>
<comment type="caution">
    <text evidence="1">The sequence shown here is derived from an EMBL/GenBank/DDBJ whole genome shotgun (WGS) entry which is preliminary data.</text>
</comment>
<dbReference type="AlphaFoldDB" id="S2WIV3"/>
<dbReference type="RefSeq" id="WP_016456106.1">
    <property type="nucleotide sequence ID" value="NZ_KE150269.1"/>
</dbReference>
<protein>
    <submittedName>
        <fullName evidence="1">Uncharacterized protein</fullName>
    </submittedName>
</protein>
<dbReference type="STRING" id="883161.HMPREF9306_01276"/>
<keyword evidence="2" id="KW-1185">Reference proteome</keyword>
<gene>
    <name evidence="1" type="ORF">HMPREF9306_01276</name>
</gene>
<dbReference type="EMBL" id="AGZR01000008">
    <property type="protein sequence ID" value="EPD32577.1"/>
    <property type="molecule type" value="Genomic_DNA"/>
</dbReference>
<dbReference type="HOGENOM" id="CLU_2846303_0_0_11"/>
<evidence type="ECO:0000313" key="2">
    <source>
        <dbReference type="Proteomes" id="UP000014417"/>
    </source>
</evidence>
<evidence type="ECO:0000313" key="1">
    <source>
        <dbReference type="EMBL" id="EPD32577.1"/>
    </source>
</evidence>
<sequence>MSQLSDYLDDLLADLRSANRARELELAEALESIRTQLDNGSCEVVLSVDQARLVLLSCQPFEDQE</sequence>
<name>S2WIV3_9ACTN</name>